<dbReference type="Proteomes" id="UP000002700">
    <property type="component" value="Chromosome I"/>
</dbReference>
<reference evidence="2 3" key="1">
    <citation type="submission" date="2005-09" db="EMBL/GenBank/DDBJ databases">
        <authorList>
            <person name="Woods D.E."/>
            <person name="Nierman W.C."/>
        </authorList>
    </citation>
    <scope>NUCLEOTIDE SEQUENCE [LARGE SCALE GENOMIC DNA]</scope>
    <source>
        <strain evidence="2 3">1710b</strain>
    </source>
</reference>
<evidence type="ECO:0000313" key="2">
    <source>
        <dbReference type="EMBL" id="ABA47604.1"/>
    </source>
</evidence>
<feature type="compositionally biased region" description="Basic and acidic residues" evidence="1">
    <location>
        <begin position="473"/>
        <end position="497"/>
    </location>
</feature>
<sequence length="592" mass="65088">MARGCIAAVCRGSRWRRAWMRRDRILYCKRLFRSLARVPRAGMSSRHVIRPDFIVRAVALRAKRRTRRAGRIRSRAQGRARRRIACGARRRPRSRVSGARVERAGARRARAASSPGARRAAPARAAQHALAAGAGRAAACARAHRIQRDQSRARRGVALRADAHGVLCGLAESGRGGGASLLAARRAPCRVRARVRRFSGARRPLGNVRADRGRRAREDGARAAHAGGARARRVAADPRAAAAGGRSCVGGDSRRDPARRDRPRMDRQSLVSPSVRCGRARSASDLRTARRTVSGAPAARAVQFRRAARRGLQRRRIERARRAGRRPERMRRARRVPDRGRASFARAAPREVPRHACGIAARSAPDGLDRYNRTVILFFGGCDALHPICLRFRHGSRREAACAPLGAARCADALHAARLDGRCRVVPVRRRRARGRLAGDRARRTRLRPVRLAGRRARRRPLLVPRIPGGPRGADRPLHARWRSESRRPQHGRERRVPLCGRAAAAGAARRRSGGLRARAGARRAGAAASRAVARRAARAAGAQALRVARRRRRAPREDESAPRAAPRGVSRRALVDPRRGRPVPAARGSRA</sequence>
<feature type="compositionally biased region" description="Basic residues" evidence="1">
    <location>
        <begin position="66"/>
        <end position="94"/>
    </location>
</feature>
<dbReference type="HOGENOM" id="CLU_460556_0_0_4"/>
<organism evidence="2 3">
    <name type="scientific">Burkholderia pseudomallei (strain 1710b)</name>
    <dbReference type="NCBI Taxonomy" id="320372"/>
    <lineage>
        <taxon>Bacteria</taxon>
        <taxon>Pseudomonadati</taxon>
        <taxon>Pseudomonadota</taxon>
        <taxon>Betaproteobacteria</taxon>
        <taxon>Burkholderiales</taxon>
        <taxon>Burkholderiaceae</taxon>
        <taxon>Burkholderia</taxon>
        <taxon>pseudomallei group</taxon>
    </lineage>
</organism>
<evidence type="ECO:0000313" key="3">
    <source>
        <dbReference type="Proteomes" id="UP000002700"/>
    </source>
</evidence>
<feature type="compositionally biased region" description="Low complexity" evidence="1">
    <location>
        <begin position="111"/>
        <end position="120"/>
    </location>
</feature>
<feature type="compositionally biased region" description="Basic and acidic residues" evidence="1">
    <location>
        <begin position="209"/>
        <end position="222"/>
    </location>
</feature>
<dbReference type="EMBL" id="CP000124">
    <property type="protein sequence ID" value="ABA47604.1"/>
    <property type="molecule type" value="Genomic_DNA"/>
</dbReference>
<feature type="compositionally biased region" description="Basic residues" evidence="1">
    <location>
        <begin position="321"/>
        <end position="334"/>
    </location>
</feature>
<feature type="compositionally biased region" description="Low complexity" evidence="1">
    <location>
        <begin position="237"/>
        <end position="246"/>
    </location>
</feature>
<feature type="region of interest" description="Disordered" evidence="1">
    <location>
        <begin position="544"/>
        <end position="592"/>
    </location>
</feature>
<dbReference type="AlphaFoldDB" id="Q3JQR2"/>
<evidence type="ECO:0000256" key="1">
    <source>
        <dbReference type="SAM" id="MobiDB-lite"/>
    </source>
</evidence>
<feature type="region of interest" description="Disordered" evidence="1">
    <location>
        <begin position="463"/>
        <end position="527"/>
    </location>
</feature>
<protein>
    <submittedName>
        <fullName evidence="2">Uncharacterized protein</fullName>
    </submittedName>
</protein>
<gene>
    <name evidence="2" type="ordered locus">BURPS1710b_2705</name>
</gene>
<name>Q3JQR2_BURP1</name>
<dbReference type="EnsemblBacteria" id="ABA47604">
    <property type="protein sequence ID" value="ABA47604"/>
    <property type="gene ID" value="BURPS1710b_2705"/>
</dbReference>
<feature type="region of interest" description="Disordered" evidence="1">
    <location>
        <begin position="206"/>
        <end position="274"/>
    </location>
</feature>
<proteinExistence type="predicted"/>
<feature type="region of interest" description="Disordered" evidence="1">
    <location>
        <begin position="321"/>
        <end position="347"/>
    </location>
</feature>
<feature type="compositionally biased region" description="Low complexity" evidence="1">
    <location>
        <begin position="515"/>
        <end position="527"/>
    </location>
</feature>
<feature type="region of interest" description="Disordered" evidence="1">
    <location>
        <begin position="66"/>
        <end position="120"/>
    </location>
</feature>
<dbReference type="KEGG" id="bpm:BURPS1710b_2705"/>
<feature type="compositionally biased region" description="Low complexity" evidence="1">
    <location>
        <begin position="583"/>
        <end position="592"/>
    </location>
</feature>
<accession>Q3JQR2</accession>
<feature type="compositionally biased region" description="Basic and acidic residues" evidence="1">
    <location>
        <begin position="252"/>
        <end position="267"/>
    </location>
</feature>